<gene>
    <name evidence="3" type="ORF">GCM10023320_77060</name>
</gene>
<evidence type="ECO:0000313" key="4">
    <source>
        <dbReference type="Proteomes" id="UP001500804"/>
    </source>
</evidence>
<feature type="compositionally biased region" description="Basic and acidic residues" evidence="1">
    <location>
        <begin position="206"/>
        <end position="227"/>
    </location>
</feature>
<sequence length="227" mass="25045">MDVLDSYTGHVDPGGDATRRNLDALSITKISVGPMDNNAYLLVCRATNEALLIDAANEPDRIADLVGADDGRPELNHLVTTHRHYDHWQALGAVAGMFQTRQIAHPLDAPELPIPMDVLVEHGDTIGFGEIELEVVHLRGHTPGSIALVYRDPAEGGHPHVFTGDSLFPGGHGKTTTPEDHIQLMDDLEERIFGPLPDETWVYPGHGDDTTLGRERPDLGEWRERHW</sequence>
<reference evidence="4" key="1">
    <citation type="journal article" date="2019" name="Int. J. Syst. Evol. Microbiol.">
        <title>The Global Catalogue of Microorganisms (GCM) 10K type strain sequencing project: providing services to taxonomists for standard genome sequencing and annotation.</title>
        <authorList>
            <consortium name="The Broad Institute Genomics Platform"/>
            <consortium name="The Broad Institute Genome Sequencing Center for Infectious Disease"/>
            <person name="Wu L."/>
            <person name="Ma J."/>
        </authorList>
    </citation>
    <scope>NUCLEOTIDE SEQUENCE [LARGE SCALE GENOMIC DNA]</scope>
    <source>
        <strain evidence="4">JCM 18302</strain>
    </source>
</reference>
<feature type="region of interest" description="Disordered" evidence="1">
    <location>
        <begin position="203"/>
        <end position="227"/>
    </location>
</feature>
<protein>
    <submittedName>
        <fullName evidence="3">MBL fold metallo-hydrolase</fullName>
    </submittedName>
</protein>
<comment type="caution">
    <text evidence="3">The sequence shown here is derived from an EMBL/GenBank/DDBJ whole genome shotgun (WGS) entry which is preliminary data.</text>
</comment>
<dbReference type="Proteomes" id="UP001500804">
    <property type="component" value="Unassembled WGS sequence"/>
</dbReference>
<evidence type="ECO:0000313" key="3">
    <source>
        <dbReference type="EMBL" id="GAA5140041.1"/>
    </source>
</evidence>
<feature type="domain" description="Metallo-beta-lactamase" evidence="2">
    <location>
        <begin position="36"/>
        <end position="206"/>
    </location>
</feature>
<name>A0ABP9P367_9PSEU</name>
<dbReference type="InterPro" id="IPR001279">
    <property type="entry name" value="Metallo-B-lactamas"/>
</dbReference>
<dbReference type="InterPro" id="IPR036866">
    <property type="entry name" value="RibonucZ/Hydroxyglut_hydro"/>
</dbReference>
<dbReference type="Gene3D" id="3.60.15.10">
    <property type="entry name" value="Ribonuclease Z/Hydroxyacylglutathione hydrolase-like"/>
    <property type="match status" value="1"/>
</dbReference>
<dbReference type="SUPFAM" id="SSF56281">
    <property type="entry name" value="Metallo-hydrolase/oxidoreductase"/>
    <property type="match status" value="1"/>
</dbReference>
<dbReference type="RefSeq" id="WP_345612389.1">
    <property type="nucleotide sequence ID" value="NZ_BAABJO010000046.1"/>
</dbReference>
<proteinExistence type="predicted"/>
<dbReference type="Pfam" id="PF00753">
    <property type="entry name" value="Lactamase_B"/>
    <property type="match status" value="1"/>
</dbReference>
<dbReference type="EMBL" id="BAABJO010000046">
    <property type="protein sequence ID" value="GAA5140041.1"/>
    <property type="molecule type" value="Genomic_DNA"/>
</dbReference>
<evidence type="ECO:0000256" key="1">
    <source>
        <dbReference type="SAM" id="MobiDB-lite"/>
    </source>
</evidence>
<dbReference type="CDD" id="cd06262">
    <property type="entry name" value="metallo-hydrolase-like_MBL-fold"/>
    <property type="match status" value="1"/>
</dbReference>
<evidence type="ECO:0000259" key="2">
    <source>
        <dbReference type="SMART" id="SM00849"/>
    </source>
</evidence>
<dbReference type="PANTHER" id="PTHR46233:SF1">
    <property type="entry name" value="CONSERVED PROTEIN"/>
    <property type="match status" value="1"/>
</dbReference>
<keyword evidence="4" id="KW-1185">Reference proteome</keyword>
<dbReference type="SMART" id="SM00849">
    <property type="entry name" value="Lactamase_B"/>
    <property type="match status" value="1"/>
</dbReference>
<dbReference type="InterPro" id="IPR051453">
    <property type="entry name" value="MBL_Glyoxalase_II"/>
</dbReference>
<organism evidence="3 4">
    <name type="scientific">Pseudonocardia adelaidensis</name>
    <dbReference type="NCBI Taxonomy" id="648754"/>
    <lineage>
        <taxon>Bacteria</taxon>
        <taxon>Bacillati</taxon>
        <taxon>Actinomycetota</taxon>
        <taxon>Actinomycetes</taxon>
        <taxon>Pseudonocardiales</taxon>
        <taxon>Pseudonocardiaceae</taxon>
        <taxon>Pseudonocardia</taxon>
    </lineage>
</organism>
<dbReference type="PANTHER" id="PTHR46233">
    <property type="entry name" value="HYDROXYACYLGLUTATHIONE HYDROLASE GLOC"/>
    <property type="match status" value="1"/>
</dbReference>
<accession>A0ABP9P367</accession>